<evidence type="ECO:0000313" key="2">
    <source>
        <dbReference type="Proteomes" id="UP000018951"/>
    </source>
</evidence>
<dbReference type="EMBL" id="AXCJ01000009">
    <property type="protein sequence ID" value="ETO91024.1"/>
    <property type="molecule type" value="Genomic_DNA"/>
</dbReference>
<organism evidence="1 2">
    <name type="scientific">Candidatus Xenolissoclinum pacificiensis L6</name>
    <dbReference type="NCBI Taxonomy" id="1401685"/>
    <lineage>
        <taxon>Bacteria</taxon>
        <taxon>Pseudomonadati</taxon>
        <taxon>Pseudomonadota</taxon>
        <taxon>Alphaproteobacteria</taxon>
        <taxon>Rickettsiales</taxon>
        <taxon>Anaplasmataceae</taxon>
        <taxon>Candidatus Xenolissoclinum</taxon>
    </lineage>
</organism>
<name>W2UYL0_9RICK</name>
<protein>
    <submittedName>
        <fullName evidence="1">Uncharacterized protein</fullName>
    </submittedName>
</protein>
<reference evidence="1 2" key="1">
    <citation type="journal article" date="2013" name="PLoS ONE">
        <title>Bacterial endosymbiosis in a chordate host: long-term co-evolution and conservation of secondary metabolism.</title>
        <authorList>
            <person name="Kwan J.C."/>
            <person name="Schmidt E.W."/>
        </authorList>
    </citation>
    <scope>NUCLEOTIDE SEQUENCE [LARGE SCALE GENOMIC DNA]</scope>
    <source>
        <strain evidence="2">L6</strain>
    </source>
</reference>
<proteinExistence type="predicted"/>
<gene>
    <name evidence="1" type="ORF">P857_99</name>
</gene>
<keyword evidence="2" id="KW-1185">Reference proteome</keyword>
<sequence>MPHIVEPITRSIKQNHEIITRLITENLDQNQTDTQYNILNLSKKENVSTL</sequence>
<comment type="caution">
    <text evidence="1">The sequence shown here is derived from an EMBL/GenBank/DDBJ whole genome shotgun (WGS) entry which is preliminary data.</text>
</comment>
<evidence type="ECO:0000313" key="1">
    <source>
        <dbReference type="EMBL" id="ETO91024.1"/>
    </source>
</evidence>
<dbReference type="AlphaFoldDB" id="W2UYL0"/>
<accession>W2UYL0</accession>
<dbReference type="Proteomes" id="UP000018951">
    <property type="component" value="Unassembled WGS sequence"/>
</dbReference>